<dbReference type="Proteomes" id="UP000315403">
    <property type="component" value="Unassembled WGS sequence"/>
</dbReference>
<keyword evidence="1" id="KW-0732">Signal</keyword>
<organism evidence="2 3">
    <name type="scientific">Acidithiobacillus thiooxidans ATCC 19377</name>
    <dbReference type="NCBI Taxonomy" id="637390"/>
    <lineage>
        <taxon>Bacteria</taxon>
        <taxon>Pseudomonadati</taxon>
        <taxon>Pseudomonadota</taxon>
        <taxon>Acidithiobacillia</taxon>
        <taxon>Acidithiobacillales</taxon>
        <taxon>Acidithiobacillaceae</taxon>
        <taxon>Acidithiobacillus</taxon>
    </lineage>
</organism>
<feature type="chain" id="PRO_5022068561" evidence="1">
    <location>
        <begin position="20"/>
        <end position="49"/>
    </location>
</feature>
<evidence type="ECO:0000313" key="2">
    <source>
        <dbReference type="EMBL" id="TQN51473.1"/>
    </source>
</evidence>
<accession>A0A543Q566</accession>
<evidence type="ECO:0000313" key="3">
    <source>
        <dbReference type="Proteomes" id="UP000315403"/>
    </source>
</evidence>
<gene>
    <name evidence="2" type="ORF">DLNHIDIE_01346</name>
</gene>
<proteinExistence type="predicted"/>
<reference evidence="2 3" key="1">
    <citation type="submission" date="2019-03" db="EMBL/GenBank/DDBJ databases">
        <title>New insights into Acidothiobacillus thiooxidans sulfur metabolism through coupled gene expression, solution geochemistry, microscopy and spectroscopy analyses.</title>
        <authorList>
            <person name="Camacho D."/>
            <person name="Frazao R."/>
            <person name="Fouillen A."/>
            <person name="Nanci A."/>
            <person name="Lang B.F."/>
            <person name="Apte S.C."/>
            <person name="Baron C."/>
            <person name="Warren L.A."/>
        </authorList>
    </citation>
    <scope>NUCLEOTIDE SEQUENCE [LARGE SCALE GENOMIC DNA]</scope>
    <source>
        <strain evidence="2 3">ATCC 19377</strain>
    </source>
</reference>
<name>A0A543Q566_ACITH</name>
<dbReference type="AlphaFoldDB" id="A0A543Q566"/>
<feature type="signal peptide" evidence="1">
    <location>
        <begin position="1"/>
        <end position="19"/>
    </location>
</feature>
<sequence length="49" mass="5082">MPRKSVVAFSLITLLSGCAVSNVNTCPGASAQAIQKTAVVTPQDRILHS</sequence>
<protein>
    <submittedName>
        <fullName evidence="2">Uncharacterized protein</fullName>
    </submittedName>
</protein>
<comment type="caution">
    <text evidence="2">The sequence shown here is derived from an EMBL/GenBank/DDBJ whole genome shotgun (WGS) entry which is preliminary data.</text>
</comment>
<evidence type="ECO:0000256" key="1">
    <source>
        <dbReference type="SAM" id="SignalP"/>
    </source>
</evidence>
<dbReference type="EMBL" id="SZUV01000001">
    <property type="protein sequence ID" value="TQN51473.1"/>
    <property type="molecule type" value="Genomic_DNA"/>
</dbReference>
<dbReference type="PROSITE" id="PS51257">
    <property type="entry name" value="PROKAR_LIPOPROTEIN"/>
    <property type="match status" value="1"/>
</dbReference>